<proteinExistence type="predicted"/>
<dbReference type="PANTHER" id="PTHR30383:SF5">
    <property type="entry name" value="SGNH HYDROLASE-TYPE ESTERASE DOMAIN-CONTAINING PROTEIN"/>
    <property type="match status" value="1"/>
</dbReference>
<evidence type="ECO:0000259" key="2">
    <source>
        <dbReference type="PROSITE" id="PS51272"/>
    </source>
</evidence>
<feature type="signal peptide" evidence="1">
    <location>
        <begin position="1"/>
        <end position="27"/>
    </location>
</feature>
<feature type="domain" description="SLH" evidence="2">
    <location>
        <begin position="267"/>
        <end position="330"/>
    </location>
</feature>
<feature type="chain" id="PRO_5019797174" evidence="1">
    <location>
        <begin position="28"/>
        <end position="449"/>
    </location>
</feature>
<dbReference type="GO" id="GO:0004622">
    <property type="term" value="F:phosphatidylcholine lysophospholipase activity"/>
    <property type="evidence" value="ECO:0007669"/>
    <property type="project" value="TreeGrafter"/>
</dbReference>
<comment type="caution">
    <text evidence="3">The sequence shown here is derived from an EMBL/GenBank/DDBJ whole genome shotgun (WGS) entry which is preliminary data.</text>
</comment>
<dbReference type="AlphaFoldDB" id="A0A494YZI4"/>
<dbReference type="RefSeq" id="WP_121215179.1">
    <property type="nucleotide sequence ID" value="NZ_RBZN01000034.1"/>
</dbReference>
<keyword evidence="4" id="KW-1185">Reference proteome</keyword>
<feature type="domain" description="SLH" evidence="2">
    <location>
        <begin position="392"/>
        <end position="449"/>
    </location>
</feature>
<dbReference type="PANTHER" id="PTHR30383">
    <property type="entry name" value="THIOESTERASE 1/PROTEASE 1/LYSOPHOSPHOLIPASE L1"/>
    <property type="match status" value="1"/>
</dbReference>
<reference evidence="3 4" key="1">
    <citation type="journal article" date="2016" name="Antonie Van Leeuwenhoek">
        <title>Lysinibacillus endophyticus sp. nov., an indole-3-acetic acid producing endophytic bacterium isolated from corn root (Zea mays cv. Xinken-5).</title>
        <authorList>
            <person name="Yu J."/>
            <person name="Guan X."/>
            <person name="Liu C."/>
            <person name="Xiang W."/>
            <person name="Yu Z."/>
            <person name="Liu X."/>
            <person name="Wang G."/>
        </authorList>
    </citation>
    <scope>NUCLEOTIDE SEQUENCE [LARGE SCALE GENOMIC DNA]</scope>
    <source>
        <strain evidence="3 4">DSM 100506</strain>
    </source>
</reference>
<dbReference type="SUPFAM" id="SSF52266">
    <property type="entry name" value="SGNH hydrolase"/>
    <property type="match status" value="1"/>
</dbReference>
<name>A0A494YZI4_9BACL</name>
<dbReference type="Proteomes" id="UP000272238">
    <property type="component" value="Unassembled WGS sequence"/>
</dbReference>
<dbReference type="InterPro" id="IPR036514">
    <property type="entry name" value="SGNH_hydro_sf"/>
</dbReference>
<evidence type="ECO:0000313" key="3">
    <source>
        <dbReference type="EMBL" id="RKQ15133.1"/>
    </source>
</evidence>
<keyword evidence="1" id="KW-0732">Signal</keyword>
<dbReference type="InterPro" id="IPR001119">
    <property type="entry name" value="SLH_dom"/>
</dbReference>
<feature type="domain" description="SLH" evidence="2">
    <location>
        <begin position="331"/>
        <end position="389"/>
    </location>
</feature>
<organism evidence="3 4">
    <name type="scientific">Ureibacillus endophyticus</name>
    <dbReference type="NCBI Taxonomy" id="1978490"/>
    <lineage>
        <taxon>Bacteria</taxon>
        <taxon>Bacillati</taxon>
        <taxon>Bacillota</taxon>
        <taxon>Bacilli</taxon>
        <taxon>Bacillales</taxon>
        <taxon>Caryophanaceae</taxon>
        <taxon>Ureibacillus</taxon>
    </lineage>
</organism>
<dbReference type="OrthoDB" id="1815486at2"/>
<dbReference type="PROSITE" id="PS51272">
    <property type="entry name" value="SLH"/>
    <property type="match status" value="3"/>
</dbReference>
<dbReference type="Pfam" id="PF13472">
    <property type="entry name" value="Lipase_GDSL_2"/>
    <property type="match status" value="1"/>
</dbReference>
<dbReference type="InterPro" id="IPR013830">
    <property type="entry name" value="SGNH_hydro"/>
</dbReference>
<evidence type="ECO:0000256" key="1">
    <source>
        <dbReference type="SAM" id="SignalP"/>
    </source>
</evidence>
<evidence type="ECO:0000313" key="4">
    <source>
        <dbReference type="Proteomes" id="UP000272238"/>
    </source>
</evidence>
<gene>
    <name evidence="3" type="ORF">D8M03_12650</name>
</gene>
<dbReference type="Gene3D" id="3.40.50.1110">
    <property type="entry name" value="SGNH hydrolase"/>
    <property type="match status" value="1"/>
</dbReference>
<dbReference type="EMBL" id="RBZN01000034">
    <property type="protein sequence ID" value="RKQ15133.1"/>
    <property type="molecule type" value="Genomic_DNA"/>
</dbReference>
<accession>A0A494YZI4</accession>
<dbReference type="Pfam" id="PF00395">
    <property type="entry name" value="SLH"/>
    <property type="match status" value="3"/>
</dbReference>
<protein>
    <submittedName>
        <fullName evidence="3">Endoglucanase</fullName>
    </submittedName>
</protein>
<sequence length="449" mass="49112">MQYKKRFKMLFAFLLALTLIIPVTVSADELESNEDLQLNYLALGDSLAAGINEKGELAKGYADYFALSLKEVEGLKSYNKGFAVPGYKTTDLLNDLKNNVSKSVINLEGIQKEEIDIVTAVKEADIITISIGANDVLSFVKPDQEGKINIDMAAVTAGIKASGENYHAILTNLKQLNPDVEIFVMGYYNPFPTLENYKQQLSLLVKTLDGAVKQIATANGAHFVDVASAIAADEAKYLPNPENIHLSAEGYQVVADRFFEALLSLAEEEVILTDIEGHWAEQYIKDVVAAGIMAGYEDSTFKPDQALTRVETVSTIIRSLELPDVLDMPFADVGDYPHEIKMDVAKAASIGLVKGYNGYLKPEDKVTRAQFALMVSRAYTAVSGQAYVPEKKAPYSDIAKLDAETQNAIALLHELGFNQEKNGKFSPSKAVTRAEAATVIWTFLSLAEN</sequence>
<dbReference type="InterPro" id="IPR051532">
    <property type="entry name" value="Ester_Hydrolysis_Enzymes"/>
</dbReference>